<dbReference type="RefSeq" id="WP_166060652.1">
    <property type="nucleotide sequence ID" value="NZ_BAAADH010000105.1"/>
</dbReference>
<evidence type="ECO:0000313" key="3">
    <source>
        <dbReference type="Proteomes" id="UP001055039"/>
    </source>
</evidence>
<feature type="transmembrane region" description="Helical" evidence="1">
    <location>
        <begin position="6"/>
        <end position="25"/>
    </location>
</feature>
<reference evidence="2" key="1">
    <citation type="journal article" date="2021" name="Front. Microbiol.">
        <title>Comprehensive Comparative Genomics and Phenotyping of Methylobacterium Species.</title>
        <authorList>
            <person name="Alessa O."/>
            <person name="Ogura Y."/>
            <person name="Fujitani Y."/>
            <person name="Takami H."/>
            <person name="Hayashi T."/>
            <person name="Sahin N."/>
            <person name="Tani A."/>
        </authorList>
    </citation>
    <scope>NUCLEOTIDE SEQUENCE</scope>
    <source>
        <strain evidence="2">NBRC 15686</strain>
    </source>
</reference>
<gene>
    <name evidence="2" type="ORF">LNAOJCKE_1849</name>
</gene>
<keyword evidence="1" id="KW-0812">Transmembrane</keyword>
<proteinExistence type="predicted"/>
<keyword evidence="1" id="KW-1133">Transmembrane helix</keyword>
<sequence>MTPLVLAANLGLSFAALAALCLSLNRHHAEVFDRKAERTAVLRLRLFGWGAIALSFFVAGLFEGWAFGPVQWIGALIGAAAALVLLLSYRPRFVAPAALAALAAAALPLAFLAASA</sequence>
<feature type="transmembrane region" description="Helical" evidence="1">
    <location>
        <begin position="72"/>
        <end position="89"/>
    </location>
</feature>
<accession>A0ABQ4UDS5</accession>
<keyword evidence="3" id="KW-1185">Reference proteome</keyword>
<dbReference type="Pfam" id="PF11804">
    <property type="entry name" value="DUF3325"/>
    <property type="match status" value="1"/>
</dbReference>
<dbReference type="Proteomes" id="UP001055039">
    <property type="component" value="Unassembled WGS sequence"/>
</dbReference>
<evidence type="ECO:0000256" key="1">
    <source>
        <dbReference type="SAM" id="Phobius"/>
    </source>
</evidence>
<dbReference type="EMBL" id="BPRC01000005">
    <property type="protein sequence ID" value="GJE64643.1"/>
    <property type="molecule type" value="Genomic_DNA"/>
</dbReference>
<protein>
    <recommendedName>
        <fullName evidence="4">Iron uptake protein</fullName>
    </recommendedName>
</protein>
<keyword evidence="1" id="KW-0472">Membrane</keyword>
<feature type="transmembrane region" description="Helical" evidence="1">
    <location>
        <begin position="96"/>
        <end position="114"/>
    </location>
</feature>
<evidence type="ECO:0008006" key="4">
    <source>
        <dbReference type="Google" id="ProtNLM"/>
    </source>
</evidence>
<reference evidence="2" key="2">
    <citation type="submission" date="2021-08" db="EMBL/GenBank/DDBJ databases">
        <authorList>
            <person name="Tani A."/>
            <person name="Ola A."/>
            <person name="Ogura Y."/>
            <person name="Katsura K."/>
            <person name="Hayashi T."/>
        </authorList>
    </citation>
    <scope>NUCLEOTIDE SEQUENCE</scope>
    <source>
        <strain evidence="2">NBRC 15686</strain>
    </source>
</reference>
<feature type="transmembrane region" description="Helical" evidence="1">
    <location>
        <begin position="46"/>
        <end position="66"/>
    </location>
</feature>
<evidence type="ECO:0000313" key="2">
    <source>
        <dbReference type="EMBL" id="GJE64643.1"/>
    </source>
</evidence>
<comment type="caution">
    <text evidence="2">The sequence shown here is derived from an EMBL/GenBank/DDBJ whole genome shotgun (WGS) entry which is preliminary data.</text>
</comment>
<name>A0ABQ4UDS5_9HYPH</name>
<organism evidence="2 3">
    <name type="scientific">Methylorubrum aminovorans</name>
    <dbReference type="NCBI Taxonomy" id="269069"/>
    <lineage>
        <taxon>Bacteria</taxon>
        <taxon>Pseudomonadati</taxon>
        <taxon>Pseudomonadota</taxon>
        <taxon>Alphaproteobacteria</taxon>
        <taxon>Hyphomicrobiales</taxon>
        <taxon>Methylobacteriaceae</taxon>
        <taxon>Methylorubrum</taxon>
    </lineage>
</organism>
<dbReference type="InterPro" id="IPR021762">
    <property type="entry name" value="DUF3325"/>
</dbReference>